<gene>
    <name evidence="3" type="ORF">DM01DRAFT_1335627</name>
</gene>
<dbReference type="Proteomes" id="UP000242146">
    <property type="component" value="Unassembled WGS sequence"/>
</dbReference>
<keyword evidence="1" id="KW-0195">Cyclin</keyword>
<dbReference type="InterPro" id="IPR043198">
    <property type="entry name" value="Cyclin/Ssn8"/>
</dbReference>
<feature type="domain" description="Cyclin-like" evidence="2">
    <location>
        <begin position="157"/>
        <end position="246"/>
    </location>
</feature>
<accession>A0A1X2GJK0</accession>
<dbReference type="InterPro" id="IPR036915">
    <property type="entry name" value="Cyclin-like_sf"/>
</dbReference>
<dbReference type="InterPro" id="IPR006671">
    <property type="entry name" value="Cyclin_N"/>
</dbReference>
<dbReference type="SUPFAM" id="SSF47954">
    <property type="entry name" value="Cyclin-like"/>
    <property type="match status" value="2"/>
</dbReference>
<dbReference type="Pfam" id="PF00134">
    <property type="entry name" value="Cyclin_N"/>
    <property type="match status" value="1"/>
</dbReference>
<dbReference type="STRING" id="101127.A0A1X2GJK0"/>
<evidence type="ECO:0000313" key="3">
    <source>
        <dbReference type="EMBL" id="ORX54488.1"/>
    </source>
</evidence>
<sequence length="270" mass="30771">MSRRVLQNPLATIGQLTSSPSHLDGIPSTLERDLRNLGAELIQTAGILLKQPQVVMATAQVLFQRFYFMASLKDFDIVEIGLGAIFLAAKLEERSLRMTHLVTVYDHVLRLVRHQSTLPPLDPFSRRTYDLRSMTIDAEMHILKQLGFNVQVQLPYSLMINYLRILDLEEDEKIPTVAWNYLNDSLRTVAHVAYAPEVIAVAAIWLACRQQGIKLPTDAGNEWWLLFDVSELDFKTVGTMIMVLYQQPIDRLALPLTTIDLKELVWPTED</sequence>
<comment type="similarity">
    <text evidence="1">Belongs to the cyclin family.</text>
</comment>
<proteinExistence type="inferred from homology"/>
<dbReference type="AlphaFoldDB" id="A0A1X2GJK0"/>
<dbReference type="PIRSF" id="PIRSF036580">
    <property type="entry name" value="Cyclin_L"/>
    <property type="match status" value="1"/>
</dbReference>
<dbReference type="PANTHER" id="PTHR10026">
    <property type="entry name" value="CYCLIN"/>
    <property type="match status" value="1"/>
</dbReference>
<comment type="caution">
    <text evidence="3">The sequence shown here is derived from an EMBL/GenBank/DDBJ whole genome shotgun (WGS) entry which is preliminary data.</text>
</comment>
<keyword evidence="4" id="KW-1185">Reference proteome</keyword>
<evidence type="ECO:0000259" key="2">
    <source>
        <dbReference type="SMART" id="SM00385"/>
    </source>
</evidence>
<dbReference type="GO" id="GO:0006357">
    <property type="term" value="P:regulation of transcription by RNA polymerase II"/>
    <property type="evidence" value="ECO:0007669"/>
    <property type="project" value="InterPro"/>
</dbReference>
<dbReference type="InterPro" id="IPR013763">
    <property type="entry name" value="Cyclin-like_dom"/>
</dbReference>
<dbReference type="GO" id="GO:0016538">
    <property type="term" value="F:cyclin-dependent protein serine/threonine kinase regulator activity"/>
    <property type="evidence" value="ECO:0007669"/>
    <property type="project" value="InterPro"/>
</dbReference>
<dbReference type="EMBL" id="MCGT01000013">
    <property type="protein sequence ID" value="ORX54488.1"/>
    <property type="molecule type" value="Genomic_DNA"/>
</dbReference>
<evidence type="ECO:0000313" key="4">
    <source>
        <dbReference type="Proteomes" id="UP000242146"/>
    </source>
</evidence>
<organism evidence="3 4">
    <name type="scientific">Hesseltinella vesiculosa</name>
    <dbReference type="NCBI Taxonomy" id="101127"/>
    <lineage>
        <taxon>Eukaryota</taxon>
        <taxon>Fungi</taxon>
        <taxon>Fungi incertae sedis</taxon>
        <taxon>Mucoromycota</taxon>
        <taxon>Mucoromycotina</taxon>
        <taxon>Mucoromycetes</taxon>
        <taxon>Mucorales</taxon>
        <taxon>Cunninghamellaceae</taxon>
        <taxon>Hesseltinella</taxon>
    </lineage>
</organism>
<reference evidence="3 4" key="1">
    <citation type="submission" date="2016-07" db="EMBL/GenBank/DDBJ databases">
        <title>Pervasive Adenine N6-methylation of Active Genes in Fungi.</title>
        <authorList>
            <consortium name="DOE Joint Genome Institute"/>
            <person name="Mondo S.J."/>
            <person name="Dannebaum R.O."/>
            <person name="Kuo R.C."/>
            <person name="Labutti K."/>
            <person name="Haridas S."/>
            <person name="Kuo A."/>
            <person name="Salamov A."/>
            <person name="Ahrendt S.R."/>
            <person name="Lipzen A."/>
            <person name="Sullivan W."/>
            <person name="Andreopoulos W.B."/>
            <person name="Clum A."/>
            <person name="Lindquist E."/>
            <person name="Daum C."/>
            <person name="Ramamoorthy G.K."/>
            <person name="Gryganskyi A."/>
            <person name="Culley D."/>
            <person name="Magnuson J.K."/>
            <person name="James T.Y."/>
            <person name="O'Malley M.A."/>
            <person name="Stajich J.E."/>
            <person name="Spatafora J.W."/>
            <person name="Visel A."/>
            <person name="Grigoriev I.V."/>
        </authorList>
    </citation>
    <scope>NUCLEOTIDE SEQUENCE [LARGE SCALE GENOMIC DNA]</scope>
    <source>
        <strain evidence="3 4">NRRL 3301</strain>
    </source>
</reference>
<protein>
    <submittedName>
        <fullName evidence="3">Cyclin-L1</fullName>
    </submittedName>
</protein>
<dbReference type="CDD" id="cd20532">
    <property type="entry name" value="CYCLIN_CCNL_rpt1"/>
    <property type="match status" value="1"/>
</dbReference>
<name>A0A1X2GJK0_9FUNG</name>
<evidence type="ECO:0000256" key="1">
    <source>
        <dbReference type="RuleBase" id="RU000383"/>
    </source>
</evidence>
<dbReference type="OrthoDB" id="10264655at2759"/>
<feature type="domain" description="Cyclin-like" evidence="2">
    <location>
        <begin position="40"/>
        <end position="144"/>
    </location>
</feature>
<dbReference type="Gene3D" id="1.10.472.10">
    <property type="entry name" value="Cyclin-like"/>
    <property type="match status" value="2"/>
</dbReference>
<dbReference type="SMART" id="SM00385">
    <property type="entry name" value="CYCLIN"/>
    <property type="match status" value="2"/>
</dbReference>